<dbReference type="EMBL" id="CP047656">
    <property type="protein sequence ID" value="QHJ12945.1"/>
    <property type="molecule type" value="Genomic_DNA"/>
</dbReference>
<dbReference type="Proteomes" id="UP000464524">
    <property type="component" value="Chromosome"/>
</dbReference>
<accession>A0A857JLJ1</accession>
<dbReference type="RefSeq" id="WP_007984985.1">
    <property type="nucleotide sequence ID" value="NZ_CP047656.1"/>
</dbReference>
<proteinExistence type="predicted"/>
<evidence type="ECO:0000313" key="1">
    <source>
        <dbReference type="EMBL" id="QHJ12945.1"/>
    </source>
</evidence>
<reference evidence="1 2" key="1">
    <citation type="submission" date="2019-12" db="EMBL/GenBank/DDBJ databases">
        <title>Genome sequencing and assembly of endphytes of Porphyra tenera.</title>
        <authorList>
            <person name="Park J.M."/>
            <person name="Shin R."/>
            <person name="Jo S.H."/>
        </authorList>
    </citation>
    <scope>NUCLEOTIDE SEQUENCE [LARGE SCALE GENOMIC DNA]</scope>
    <source>
        <strain evidence="1 2">GPM4</strain>
    </source>
</reference>
<sequence>MAKKSEIDKLLSKHDKLTHSEDMTVESHVQRNEDQWFVNTLMIKGYEVPFRFRRKKQYKNLAGARVNLTYYPITEEVAGFPFEAMKVVRIKVS</sequence>
<dbReference type="OrthoDB" id="5822620at2"/>
<dbReference type="AlphaFoldDB" id="A0A857JLJ1"/>
<protein>
    <submittedName>
        <fullName evidence="1">Uncharacterized protein</fullName>
    </submittedName>
</protein>
<gene>
    <name evidence="1" type="ORF">FX988_03203</name>
</gene>
<organism evidence="1 2">
    <name type="scientific">Paraglaciecola mesophila</name>
    <dbReference type="NCBI Taxonomy" id="197222"/>
    <lineage>
        <taxon>Bacteria</taxon>
        <taxon>Pseudomonadati</taxon>
        <taxon>Pseudomonadota</taxon>
        <taxon>Gammaproteobacteria</taxon>
        <taxon>Alteromonadales</taxon>
        <taxon>Alteromonadaceae</taxon>
        <taxon>Paraglaciecola</taxon>
    </lineage>
</organism>
<evidence type="ECO:0000313" key="2">
    <source>
        <dbReference type="Proteomes" id="UP000464524"/>
    </source>
</evidence>
<name>A0A857JLJ1_9ALTE</name>
<dbReference type="KEGG" id="pmes:FX988_03203"/>
<keyword evidence="2" id="KW-1185">Reference proteome</keyword>